<proteinExistence type="predicted"/>
<keyword evidence="2" id="KW-1185">Reference proteome</keyword>
<dbReference type="EMBL" id="BPVZ01000032">
    <property type="protein sequence ID" value="GKV10417.1"/>
    <property type="molecule type" value="Genomic_DNA"/>
</dbReference>
<evidence type="ECO:0000313" key="1">
    <source>
        <dbReference type="EMBL" id="GKV10417.1"/>
    </source>
</evidence>
<comment type="caution">
    <text evidence="1">The sequence shown here is derived from an EMBL/GenBank/DDBJ whole genome shotgun (WGS) entry which is preliminary data.</text>
</comment>
<name>A0AAV5JGE2_9ROSI</name>
<protein>
    <submittedName>
        <fullName evidence="1">Uncharacterized protein</fullName>
    </submittedName>
</protein>
<dbReference type="AlphaFoldDB" id="A0AAV5JGE2"/>
<organism evidence="1 2">
    <name type="scientific">Rubroshorea leprosula</name>
    <dbReference type="NCBI Taxonomy" id="152421"/>
    <lineage>
        <taxon>Eukaryota</taxon>
        <taxon>Viridiplantae</taxon>
        <taxon>Streptophyta</taxon>
        <taxon>Embryophyta</taxon>
        <taxon>Tracheophyta</taxon>
        <taxon>Spermatophyta</taxon>
        <taxon>Magnoliopsida</taxon>
        <taxon>eudicotyledons</taxon>
        <taxon>Gunneridae</taxon>
        <taxon>Pentapetalae</taxon>
        <taxon>rosids</taxon>
        <taxon>malvids</taxon>
        <taxon>Malvales</taxon>
        <taxon>Dipterocarpaceae</taxon>
        <taxon>Rubroshorea</taxon>
    </lineage>
</organism>
<dbReference type="Proteomes" id="UP001054252">
    <property type="component" value="Unassembled WGS sequence"/>
</dbReference>
<gene>
    <name evidence="1" type="ORF">SLEP1_g21782</name>
</gene>
<sequence length="58" mass="6607">MENDGGEMYDRGVMKRKQQGQVRVGKAEGLELSFSGSLHAFFLTLALEIYKVWNLMLL</sequence>
<reference evidence="1 2" key="1">
    <citation type="journal article" date="2021" name="Commun. Biol.">
        <title>The genome of Shorea leprosula (Dipterocarpaceae) highlights the ecological relevance of drought in aseasonal tropical rainforests.</title>
        <authorList>
            <person name="Ng K.K.S."/>
            <person name="Kobayashi M.J."/>
            <person name="Fawcett J.A."/>
            <person name="Hatakeyama M."/>
            <person name="Paape T."/>
            <person name="Ng C.H."/>
            <person name="Ang C.C."/>
            <person name="Tnah L.H."/>
            <person name="Lee C.T."/>
            <person name="Nishiyama T."/>
            <person name="Sese J."/>
            <person name="O'Brien M.J."/>
            <person name="Copetti D."/>
            <person name="Mohd Noor M.I."/>
            <person name="Ong R.C."/>
            <person name="Putra M."/>
            <person name="Sireger I.Z."/>
            <person name="Indrioko S."/>
            <person name="Kosugi Y."/>
            <person name="Izuno A."/>
            <person name="Isagi Y."/>
            <person name="Lee S.L."/>
            <person name="Shimizu K.K."/>
        </authorList>
    </citation>
    <scope>NUCLEOTIDE SEQUENCE [LARGE SCALE GENOMIC DNA]</scope>
    <source>
        <strain evidence="1">214</strain>
    </source>
</reference>
<accession>A0AAV5JGE2</accession>
<evidence type="ECO:0000313" key="2">
    <source>
        <dbReference type="Proteomes" id="UP001054252"/>
    </source>
</evidence>